<dbReference type="STRING" id="1121362.A605_09450"/>
<accession>M1NTT9</accession>
<dbReference type="Pfam" id="PF03799">
    <property type="entry name" value="FtsQ_DivIB_C"/>
    <property type="match status" value="1"/>
</dbReference>
<dbReference type="Gene3D" id="3.10.20.310">
    <property type="entry name" value="membrane protein fhac"/>
    <property type="match status" value="1"/>
</dbReference>
<keyword evidence="10" id="KW-1185">Reference proteome</keyword>
<evidence type="ECO:0000256" key="7">
    <source>
        <dbReference type="ARBA" id="ARBA00023306"/>
    </source>
</evidence>
<keyword evidence="2" id="KW-1003">Cell membrane</keyword>
<reference evidence="9 10" key="1">
    <citation type="journal article" date="2012" name="Stand. Genomic Sci.">
        <title>Genome sequence of the halotolerant bacterium Corynebacterium halotolerans type strain YIM 70093(T) (= DSM 44683(T)).</title>
        <authorList>
            <person name="Ruckert C."/>
            <person name="Albersmeier A."/>
            <person name="Al-Dilaimi A."/>
            <person name="Niehaus K."/>
            <person name="Szczepanowski R."/>
            <person name="Kalinowski J."/>
        </authorList>
    </citation>
    <scope>NUCLEOTIDE SEQUENCE [LARGE SCALE GENOMIC DNA]</scope>
    <source>
        <strain evidence="9">YIM 70093</strain>
    </source>
</reference>
<dbReference type="KEGG" id="chn:A605_09450"/>
<feature type="domain" description="POTRA" evidence="8">
    <location>
        <begin position="30"/>
        <end position="98"/>
    </location>
</feature>
<protein>
    <submittedName>
        <fullName evidence="9">Cell division protein</fullName>
    </submittedName>
</protein>
<dbReference type="OrthoDB" id="9790760at2"/>
<dbReference type="RefSeq" id="WP_015401311.1">
    <property type="nucleotide sequence ID" value="NC_020302.1"/>
</dbReference>
<dbReference type="PROSITE" id="PS51779">
    <property type="entry name" value="POTRA"/>
    <property type="match status" value="1"/>
</dbReference>
<dbReference type="EMBL" id="CP003697">
    <property type="protein sequence ID" value="AGF72892.1"/>
    <property type="molecule type" value="Genomic_DNA"/>
</dbReference>
<evidence type="ECO:0000259" key="8">
    <source>
        <dbReference type="PROSITE" id="PS51779"/>
    </source>
</evidence>
<dbReference type="InterPro" id="IPR013685">
    <property type="entry name" value="POTRA_FtsQ_type"/>
</dbReference>
<dbReference type="HOGENOM" id="CLU_047677_1_1_11"/>
<keyword evidence="6" id="KW-0472">Membrane</keyword>
<dbReference type="eggNOG" id="COG1589">
    <property type="taxonomic scope" value="Bacteria"/>
</dbReference>
<dbReference type="PANTHER" id="PTHR37820">
    <property type="entry name" value="CELL DIVISION PROTEIN DIVIB"/>
    <property type="match status" value="1"/>
</dbReference>
<gene>
    <name evidence="9" type="ORF">A605_09450</name>
</gene>
<dbReference type="AlphaFoldDB" id="M1NTT9"/>
<name>M1NTT9_9CORY</name>
<dbReference type="Proteomes" id="UP000011723">
    <property type="component" value="Chromosome"/>
</dbReference>
<evidence type="ECO:0000256" key="1">
    <source>
        <dbReference type="ARBA" id="ARBA00004370"/>
    </source>
</evidence>
<evidence type="ECO:0000256" key="5">
    <source>
        <dbReference type="ARBA" id="ARBA00022989"/>
    </source>
</evidence>
<evidence type="ECO:0000256" key="3">
    <source>
        <dbReference type="ARBA" id="ARBA00022618"/>
    </source>
</evidence>
<dbReference type="PATRIC" id="fig|1121362.3.peg.1910"/>
<dbReference type="GO" id="GO:0051301">
    <property type="term" value="P:cell division"/>
    <property type="evidence" value="ECO:0007669"/>
    <property type="project" value="UniProtKB-KW"/>
</dbReference>
<evidence type="ECO:0000313" key="10">
    <source>
        <dbReference type="Proteomes" id="UP000011723"/>
    </source>
</evidence>
<evidence type="ECO:0000256" key="2">
    <source>
        <dbReference type="ARBA" id="ARBA00022475"/>
    </source>
</evidence>
<keyword evidence="5" id="KW-1133">Transmembrane helix</keyword>
<dbReference type="PANTHER" id="PTHR37820:SF1">
    <property type="entry name" value="CELL DIVISION PROTEIN FTSQ"/>
    <property type="match status" value="1"/>
</dbReference>
<keyword evidence="3 9" id="KW-0132">Cell division</keyword>
<proteinExistence type="predicted"/>
<dbReference type="GO" id="GO:0005886">
    <property type="term" value="C:plasma membrane"/>
    <property type="evidence" value="ECO:0007669"/>
    <property type="project" value="TreeGrafter"/>
</dbReference>
<comment type="subcellular location">
    <subcellularLocation>
        <location evidence="1">Membrane</location>
    </subcellularLocation>
</comment>
<keyword evidence="7" id="KW-0131">Cell cycle</keyword>
<dbReference type="InterPro" id="IPR034746">
    <property type="entry name" value="POTRA"/>
</dbReference>
<keyword evidence="4" id="KW-0812">Transmembrane</keyword>
<evidence type="ECO:0000256" key="6">
    <source>
        <dbReference type="ARBA" id="ARBA00023136"/>
    </source>
</evidence>
<sequence length="219" mass="23634">MSKKLIAAVLAGLVALAVVVTGVLWAFPVLKVTGYDITGAERLPVETVQEATGVAPGDNLVRVDAQQAAAGVAQLPWVRTATVTRQWPSTLGVEITERRAVLFSNEEDGTHLIDETGTPFLIDTPPESAVEVTGEGRDDPEVLASVTEVVESLPEHVRGQVARVDAPSDRDIEFHLHDGRTVYWGSAQNNHDKALAMETVLTRQGQHWNVSSPTMVTVR</sequence>
<evidence type="ECO:0000256" key="4">
    <source>
        <dbReference type="ARBA" id="ARBA00022692"/>
    </source>
</evidence>
<evidence type="ECO:0000313" key="9">
    <source>
        <dbReference type="EMBL" id="AGF72892.1"/>
    </source>
</evidence>
<dbReference type="InterPro" id="IPR050487">
    <property type="entry name" value="FtsQ_DivIB"/>
</dbReference>
<dbReference type="Pfam" id="PF08478">
    <property type="entry name" value="POTRA_1"/>
    <property type="match status" value="1"/>
</dbReference>
<organism evidence="9 10">
    <name type="scientific">Corynebacterium halotolerans YIM 70093 = DSM 44683</name>
    <dbReference type="NCBI Taxonomy" id="1121362"/>
    <lineage>
        <taxon>Bacteria</taxon>
        <taxon>Bacillati</taxon>
        <taxon>Actinomycetota</taxon>
        <taxon>Actinomycetes</taxon>
        <taxon>Mycobacteriales</taxon>
        <taxon>Corynebacteriaceae</taxon>
        <taxon>Corynebacterium</taxon>
    </lineage>
</organism>
<dbReference type="InterPro" id="IPR005548">
    <property type="entry name" value="Cell_div_FtsQ/DivIB_C"/>
</dbReference>